<protein>
    <submittedName>
        <fullName evidence="1">Uncharacterized protein</fullName>
    </submittedName>
</protein>
<reference evidence="1 2" key="1">
    <citation type="submission" date="2020-03" db="EMBL/GenBank/DDBJ databases">
        <title>Isolation and identification of active actinomycetes.</title>
        <authorList>
            <person name="Sun X."/>
        </authorList>
    </citation>
    <scope>NUCLEOTIDE SEQUENCE [LARGE SCALE GENOMIC DNA]</scope>
    <source>
        <strain evidence="1 2">NEAU-D13</strain>
    </source>
</reference>
<evidence type="ECO:0000313" key="1">
    <source>
        <dbReference type="EMBL" id="NGY65324.1"/>
    </source>
</evidence>
<organism evidence="1 2">
    <name type="scientific">Lentzea alba</name>
    <dbReference type="NCBI Taxonomy" id="2714351"/>
    <lineage>
        <taxon>Bacteria</taxon>
        <taxon>Bacillati</taxon>
        <taxon>Actinomycetota</taxon>
        <taxon>Actinomycetes</taxon>
        <taxon>Pseudonocardiales</taxon>
        <taxon>Pseudonocardiaceae</taxon>
        <taxon>Lentzea</taxon>
    </lineage>
</organism>
<dbReference type="Pfam" id="PF19953">
    <property type="entry name" value="EACC1"/>
    <property type="match status" value="1"/>
</dbReference>
<dbReference type="EMBL" id="JAAMPJ010000015">
    <property type="protein sequence ID" value="NGY65324.1"/>
    <property type="molecule type" value="Genomic_DNA"/>
</dbReference>
<proteinExistence type="predicted"/>
<comment type="caution">
    <text evidence="1">The sequence shown here is derived from an EMBL/GenBank/DDBJ whole genome shotgun (WGS) entry which is preliminary data.</text>
</comment>
<gene>
    <name evidence="1" type="ORF">G7043_41160</name>
</gene>
<dbReference type="AlphaFoldDB" id="A0A7C9RXI0"/>
<evidence type="ECO:0000313" key="2">
    <source>
        <dbReference type="Proteomes" id="UP000481360"/>
    </source>
</evidence>
<sequence length="117" mass="13067">MPDEFLFEFEGAPAERDRDARDLIEWLEEDLRGCLSLRMIGPAEGELGGAADAVIVLAAAVPLSRPFFTWLTERAKARRVKLRISVPHRGEQLKIDVEGPVDAEALLDRIAQILDED</sequence>
<dbReference type="Proteomes" id="UP000481360">
    <property type="component" value="Unassembled WGS sequence"/>
</dbReference>
<name>A0A7C9RXI0_9PSEU</name>
<dbReference type="InterPro" id="IPR045428">
    <property type="entry name" value="EACC1"/>
</dbReference>
<dbReference type="RefSeq" id="WP_166054120.1">
    <property type="nucleotide sequence ID" value="NZ_JAAMPJ010000015.1"/>
</dbReference>
<keyword evidence="2" id="KW-1185">Reference proteome</keyword>
<accession>A0A7C9RXI0</accession>